<organism evidence="9 10">
    <name type="scientific">Porphyra umbilicalis</name>
    <name type="common">Purple laver</name>
    <name type="synonym">Red alga</name>
    <dbReference type="NCBI Taxonomy" id="2786"/>
    <lineage>
        <taxon>Eukaryota</taxon>
        <taxon>Rhodophyta</taxon>
        <taxon>Bangiophyceae</taxon>
        <taxon>Bangiales</taxon>
        <taxon>Bangiaceae</taxon>
        <taxon>Porphyra</taxon>
    </lineage>
</organism>
<name>A0A1X6PEZ5_PORUM</name>
<keyword evidence="6" id="KW-0539">Nucleus</keyword>
<dbReference type="InterPro" id="IPR037241">
    <property type="entry name" value="E2F-DP_heterodim"/>
</dbReference>
<feature type="compositionally biased region" description="Low complexity" evidence="7">
    <location>
        <begin position="88"/>
        <end position="100"/>
    </location>
</feature>
<keyword evidence="3 6" id="KW-0805">Transcription regulation</keyword>
<dbReference type="Pfam" id="PF02319">
    <property type="entry name" value="WHD_E2F_TDP"/>
    <property type="match status" value="1"/>
</dbReference>
<evidence type="ECO:0000256" key="3">
    <source>
        <dbReference type="ARBA" id="ARBA00023015"/>
    </source>
</evidence>
<feature type="compositionally biased region" description="Low complexity" evidence="7">
    <location>
        <begin position="1"/>
        <end position="11"/>
    </location>
</feature>
<dbReference type="GO" id="GO:0090575">
    <property type="term" value="C:RNA polymerase II transcription regulator complex"/>
    <property type="evidence" value="ECO:0007669"/>
    <property type="project" value="TreeGrafter"/>
</dbReference>
<evidence type="ECO:0000256" key="7">
    <source>
        <dbReference type="SAM" id="MobiDB-lite"/>
    </source>
</evidence>
<feature type="domain" description="E2F/DP family winged-helix DNA-binding" evidence="8">
    <location>
        <begin position="192"/>
        <end position="257"/>
    </location>
</feature>
<feature type="compositionally biased region" description="Pro residues" evidence="7">
    <location>
        <begin position="156"/>
        <end position="166"/>
    </location>
</feature>
<dbReference type="GO" id="GO:0000978">
    <property type="term" value="F:RNA polymerase II cis-regulatory region sequence-specific DNA binding"/>
    <property type="evidence" value="ECO:0007669"/>
    <property type="project" value="InterPro"/>
</dbReference>
<dbReference type="Gene3D" id="1.10.10.10">
    <property type="entry name" value="Winged helix-like DNA-binding domain superfamily/Winged helix DNA-binding domain"/>
    <property type="match status" value="1"/>
</dbReference>
<sequence>MPGGVPPASRVGGSGVPPPPPPPPRPLHTPPPPPPPPPPGTADLAGAEALAGLKRARSDRGPTRAAATGASAPFVPPPVSVPAKRSRASSTASAAAAAARVAAAAAAATAAGEAAGRTTAATPTSGRLPPKKASTAAGATATVVTTGGRPPASGTHPPPPPPPGGAPAPAASRSVAAAVAADMTAVAVPGGRYDSSLGLLTTKFVNLLKASADGALDLNAAAVSLQVQKRRIYDITNVLEGIGVIEKKSKNNIRWSSEASGEGGGASTGGAGSSAGAGGAGSDREVELAALRAELASLAAEEAAIDSRIGHLQGRLRDMSSGDHGSGYAYVTHADILSISELRGDTLIAIKAPHGTELEVPDVEGEAEAGAGGDAPARRHEIRVRSTNGPIECLLVSRGGNDTSDVEEEEEEGAEADAAGTDYVPEDGGLGGLDEPPPAGGDPGAAQSRWLRTPTRETGLGTPAAGSSGAFGTPVADGAYTADLGAAAAAVDGATAAGGTSGGGGGSARGPPPLGASPAGTTDADGLGGMRLSSPPPGSDFYFGYHDQAPERSIAELYDVFGPTGVPGGGAGGGVGEDGGVGGVGHILHA</sequence>
<keyword evidence="4 6" id="KW-0238">DNA-binding</keyword>
<evidence type="ECO:0000256" key="4">
    <source>
        <dbReference type="ARBA" id="ARBA00023125"/>
    </source>
</evidence>
<dbReference type="CDD" id="cd14660">
    <property type="entry name" value="E2F_DD"/>
    <property type="match status" value="1"/>
</dbReference>
<evidence type="ECO:0000259" key="8">
    <source>
        <dbReference type="SMART" id="SM01372"/>
    </source>
</evidence>
<feature type="compositionally biased region" description="Gly residues" evidence="7">
    <location>
        <begin position="261"/>
        <end position="280"/>
    </location>
</feature>
<feature type="region of interest" description="Disordered" evidence="7">
    <location>
        <begin position="393"/>
        <end position="448"/>
    </location>
</feature>
<dbReference type="OrthoDB" id="1743261at2759"/>
<dbReference type="FunFam" id="1.10.10.10:FF:000008">
    <property type="entry name" value="E2F transcription factor 1"/>
    <property type="match status" value="1"/>
</dbReference>
<feature type="compositionally biased region" description="Low complexity" evidence="7">
    <location>
        <begin position="113"/>
        <end position="155"/>
    </location>
</feature>
<dbReference type="Pfam" id="PF16421">
    <property type="entry name" value="E2F_CC-MB"/>
    <property type="match status" value="1"/>
</dbReference>
<dbReference type="InterPro" id="IPR036390">
    <property type="entry name" value="WH_DNA-bd_sf"/>
</dbReference>
<feature type="region of interest" description="Disordered" evidence="7">
    <location>
        <begin position="255"/>
        <end position="280"/>
    </location>
</feature>
<feature type="compositionally biased region" description="Gly residues" evidence="7">
    <location>
        <begin position="499"/>
        <end position="508"/>
    </location>
</feature>
<dbReference type="Proteomes" id="UP000218209">
    <property type="component" value="Unassembled WGS sequence"/>
</dbReference>
<dbReference type="SUPFAM" id="SSF144074">
    <property type="entry name" value="E2F-DP heterodimerization region"/>
    <property type="match status" value="1"/>
</dbReference>
<evidence type="ECO:0000313" key="10">
    <source>
        <dbReference type="Proteomes" id="UP000218209"/>
    </source>
</evidence>
<dbReference type="InterPro" id="IPR032198">
    <property type="entry name" value="E2F_CC-MB"/>
</dbReference>
<dbReference type="InterPro" id="IPR015633">
    <property type="entry name" value="E2F"/>
</dbReference>
<dbReference type="GO" id="GO:0046983">
    <property type="term" value="F:protein dimerization activity"/>
    <property type="evidence" value="ECO:0007669"/>
    <property type="project" value="InterPro"/>
</dbReference>
<feature type="compositionally biased region" description="Pro residues" evidence="7">
    <location>
        <begin position="16"/>
        <end position="40"/>
    </location>
</feature>
<dbReference type="GO" id="GO:0009536">
    <property type="term" value="C:plastid"/>
    <property type="evidence" value="ECO:0007669"/>
    <property type="project" value="UniProtKB-SubCell"/>
</dbReference>
<dbReference type="InterPro" id="IPR003316">
    <property type="entry name" value="E2F_WHTH_DNA-bd_dom"/>
</dbReference>
<keyword evidence="10" id="KW-1185">Reference proteome</keyword>
<dbReference type="InterPro" id="IPR036388">
    <property type="entry name" value="WH-like_DNA-bd_sf"/>
</dbReference>
<evidence type="ECO:0000256" key="2">
    <source>
        <dbReference type="ARBA" id="ARBA00010940"/>
    </source>
</evidence>
<proteinExistence type="inferred from homology"/>
<accession>A0A1X6PEZ5</accession>
<comment type="subcellular location">
    <subcellularLocation>
        <location evidence="6">Nucleus</location>
    </subcellularLocation>
    <subcellularLocation>
        <location evidence="1">Plastid</location>
    </subcellularLocation>
</comment>
<reference evidence="9 10" key="1">
    <citation type="submission" date="2017-03" db="EMBL/GenBank/DDBJ databases">
        <title>WGS assembly of Porphyra umbilicalis.</title>
        <authorList>
            <person name="Brawley S.H."/>
            <person name="Blouin N.A."/>
            <person name="Ficko-Blean E."/>
            <person name="Wheeler G.L."/>
            <person name="Lohr M."/>
            <person name="Goodson H.V."/>
            <person name="Jenkins J.W."/>
            <person name="Blaby-Haas C.E."/>
            <person name="Helliwell K.E."/>
            <person name="Chan C."/>
            <person name="Marriage T."/>
            <person name="Bhattacharya D."/>
            <person name="Klein A.S."/>
            <person name="Badis Y."/>
            <person name="Brodie J."/>
            <person name="Cao Y."/>
            <person name="Collen J."/>
            <person name="Dittami S.M."/>
            <person name="Gachon C.M."/>
            <person name="Green B.R."/>
            <person name="Karpowicz S."/>
            <person name="Kim J.W."/>
            <person name="Kudahl U."/>
            <person name="Lin S."/>
            <person name="Michel G."/>
            <person name="Mittag M."/>
            <person name="Olson B.J."/>
            <person name="Pangilinan J."/>
            <person name="Peng Y."/>
            <person name="Qiu H."/>
            <person name="Shu S."/>
            <person name="Singer J.T."/>
            <person name="Smith A.G."/>
            <person name="Sprecher B.N."/>
            <person name="Wagner V."/>
            <person name="Wang W."/>
            <person name="Wang Z.-Y."/>
            <person name="Yan J."/>
            <person name="Yarish C."/>
            <person name="Zoeuner-Riek S."/>
            <person name="Zhuang Y."/>
            <person name="Zou Y."/>
            <person name="Lindquist E.A."/>
            <person name="Grimwood J."/>
            <person name="Barry K."/>
            <person name="Rokhsar D.S."/>
            <person name="Schmutz J."/>
            <person name="Stiller J.W."/>
            <person name="Grossman A.R."/>
            <person name="Prochnik S.E."/>
        </authorList>
    </citation>
    <scope>NUCLEOTIDE SEQUENCE [LARGE SCALE GENOMIC DNA]</scope>
    <source>
        <strain evidence="9">4086291</strain>
    </source>
</reference>
<evidence type="ECO:0000256" key="1">
    <source>
        <dbReference type="ARBA" id="ARBA00004474"/>
    </source>
</evidence>
<dbReference type="SMART" id="SM01372">
    <property type="entry name" value="E2F_TDP"/>
    <property type="match status" value="1"/>
</dbReference>
<feature type="region of interest" description="Disordered" evidence="7">
    <location>
        <begin position="497"/>
        <end position="535"/>
    </location>
</feature>
<evidence type="ECO:0000313" key="9">
    <source>
        <dbReference type="EMBL" id="OSX79306.1"/>
    </source>
</evidence>
<dbReference type="EMBL" id="KV918794">
    <property type="protein sequence ID" value="OSX79306.1"/>
    <property type="molecule type" value="Genomic_DNA"/>
</dbReference>
<feature type="compositionally biased region" description="Low complexity" evidence="7">
    <location>
        <begin position="41"/>
        <end position="53"/>
    </location>
</feature>
<dbReference type="Gene3D" id="6.10.250.540">
    <property type="match status" value="1"/>
</dbReference>
<feature type="region of interest" description="Disordered" evidence="7">
    <location>
        <begin position="113"/>
        <end position="171"/>
    </location>
</feature>
<keyword evidence="5 6" id="KW-0804">Transcription</keyword>
<evidence type="ECO:0000256" key="6">
    <source>
        <dbReference type="RuleBase" id="RU003796"/>
    </source>
</evidence>
<comment type="similarity">
    <text evidence="2 6">Belongs to the E2F/DP family.</text>
</comment>
<protein>
    <recommendedName>
        <fullName evidence="8">E2F/DP family winged-helix DNA-binding domain-containing protein</fullName>
    </recommendedName>
</protein>
<dbReference type="AlphaFoldDB" id="A0A1X6PEZ5"/>
<gene>
    <name evidence="9" type="ORF">BU14_0082s0070</name>
</gene>
<dbReference type="PANTHER" id="PTHR12081">
    <property type="entry name" value="TRANSCRIPTION FACTOR E2F"/>
    <property type="match status" value="1"/>
</dbReference>
<dbReference type="PANTHER" id="PTHR12081:SF18">
    <property type="entry name" value="TRANSCRIPTION FACTOR E2F2-RELATED"/>
    <property type="match status" value="1"/>
</dbReference>
<dbReference type="SUPFAM" id="SSF46785">
    <property type="entry name" value="Winged helix' DNA-binding domain"/>
    <property type="match status" value="1"/>
</dbReference>
<evidence type="ECO:0000256" key="5">
    <source>
        <dbReference type="ARBA" id="ARBA00023163"/>
    </source>
</evidence>
<feature type="region of interest" description="Disordered" evidence="7">
    <location>
        <begin position="1"/>
        <end position="100"/>
    </location>
</feature>
<dbReference type="GO" id="GO:0000981">
    <property type="term" value="F:DNA-binding transcription factor activity, RNA polymerase II-specific"/>
    <property type="evidence" value="ECO:0007669"/>
    <property type="project" value="TreeGrafter"/>
</dbReference>
<feature type="compositionally biased region" description="Acidic residues" evidence="7">
    <location>
        <begin position="404"/>
        <end position="415"/>
    </location>
</feature>